<name>A0A1I6IIR1_9EURY</name>
<reference evidence="3" key="1">
    <citation type="submission" date="2016-10" db="EMBL/GenBank/DDBJ databases">
        <authorList>
            <person name="Varghese N."/>
            <person name="Submissions S."/>
        </authorList>
    </citation>
    <scope>NUCLEOTIDE SEQUENCE [LARGE SCALE GENOMIC DNA]</scope>
    <source>
        <strain evidence="3">CGMCC 1.7736</strain>
    </source>
</reference>
<dbReference type="AlphaFoldDB" id="A0A1I6IIR1"/>
<gene>
    <name evidence="2" type="ORF">SAMN04487947_3337</name>
</gene>
<evidence type="ECO:0000256" key="1">
    <source>
        <dbReference type="SAM" id="MobiDB-lite"/>
    </source>
</evidence>
<organism evidence="2 3">
    <name type="scientific">Halogeometricum rufum</name>
    <dbReference type="NCBI Taxonomy" id="553469"/>
    <lineage>
        <taxon>Archaea</taxon>
        <taxon>Methanobacteriati</taxon>
        <taxon>Methanobacteriota</taxon>
        <taxon>Stenosarchaea group</taxon>
        <taxon>Halobacteria</taxon>
        <taxon>Halobacteriales</taxon>
        <taxon>Haloferacaceae</taxon>
        <taxon>Halogeometricum</taxon>
    </lineage>
</organism>
<feature type="region of interest" description="Disordered" evidence="1">
    <location>
        <begin position="14"/>
        <end position="45"/>
    </location>
</feature>
<keyword evidence="3" id="KW-1185">Reference proteome</keyword>
<accession>A0A1I6IIR1</accession>
<dbReference type="Proteomes" id="UP000198531">
    <property type="component" value="Unassembled WGS sequence"/>
</dbReference>
<evidence type="ECO:0000313" key="2">
    <source>
        <dbReference type="EMBL" id="SFR66677.1"/>
    </source>
</evidence>
<proteinExistence type="predicted"/>
<feature type="compositionally biased region" description="Acidic residues" evidence="1">
    <location>
        <begin position="19"/>
        <end position="37"/>
    </location>
</feature>
<protein>
    <submittedName>
        <fullName evidence="2">Uncharacterized protein</fullName>
    </submittedName>
</protein>
<sequence>MQLLTAVAGAGAFSGAAVADEDEETDSEEGDEDGDEERPDRPVGTRELLDYLGARYGDQLADADLDELADDVAGNVRRAQALDGVELENGDDMALTFRAYRGSY</sequence>
<evidence type="ECO:0000313" key="3">
    <source>
        <dbReference type="Proteomes" id="UP000198531"/>
    </source>
</evidence>
<dbReference type="EMBL" id="FOYT01000003">
    <property type="protein sequence ID" value="SFR66677.1"/>
    <property type="molecule type" value="Genomic_DNA"/>
</dbReference>